<dbReference type="Proteomes" id="UP000284177">
    <property type="component" value="Unassembled WGS sequence"/>
</dbReference>
<keyword evidence="2" id="KW-0175">Coiled coil</keyword>
<keyword evidence="5" id="KW-1185">Reference proteome</keyword>
<keyword evidence="3" id="KW-0812">Transmembrane</keyword>
<dbReference type="Pfam" id="PF05949">
    <property type="entry name" value="DUF881"/>
    <property type="match status" value="1"/>
</dbReference>
<proteinExistence type="inferred from homology"/>
<keyword evidence="3" id="KW-1133">Transmembrane helix</keyword>
<dbReference type="AlphaFoldDB" id="A0A419TA08"/>
<dbReference type="PANTHER" id="PTHR37313:SF2">
    <property type="entry name" value="UPF0749 PROTEIN YLXX"/>
    <property type="match status" value="1"/>
</dbReference>
<feature type="coiled-coil region" evidence="2">
    <location>
        <begin position="39"/>
        <end position="87"/>
    </location>
</feature>
<reference evidence="4 5" key="1">
    <citation type="submission" date="2016-08" db="EMBL/GenBank/DDBJ databases">
        <title>Novel Firmicutes and Novel Genomes.</title>
        <authorList>
            <person name="Poppleton D.I."/>
            <person name="Gribaldo S."/>
        </authorList>
    </citation>
    <scope>NUCLEOTIDE SEQUENCE [LARGE SCALE GENOMIC DNA]</scope>
    <source>
        <strain evidence="4 5">CTT3</strain>
    </source>
</reference>
<accession>A0A419TA08</accession>
<evidence type="ECO:0000256" key="2">
    <source>
        <dbReference type="SAM" id="Coils"/>
    </source>
</evidence>
<feature type="transmembrane region" description="Helical" evidence="3">
    <location>
        <begin position="7"/>
        <end position="24"/>
    </location>
</feature>
<dbReference type="Gene3D" id="3.30.70.1880">
    <property type="entry name" value="Protein of unknown function DUF881"/>
    <property type="match status" value="1"/>
</dbReference>
<comment type="caution">
    <text evidence="4">The sequence shown here is derived from an EMBL/GenBank/DDBJ whole genome shotgun (WGS) entry which is preliminary data.</text>
</comment>
<evidence type="ECO:0000256" key="1">
    <source>
        <dbReference type="ARBA" id="ARBA00009108"/>
    </source>
</evidence>
<dbReference type="OrthoDB" id="9776196at2"/>
<dbReference type="InterPro" id="IPR010273">
    <property type="entry name" value="DUF881"/>
</dbReference>
<dbReference type="PANTHER" id="PTHR37313">
    <property type="entry name" value="UPF0749 PROTEIN RV1825"/>
    <property type="match status" value="1"/>
</dbReference>
<evidence type="ECO:0000313" key="4">
    <source>
        <dbReference type="EMBL" id="RKD34303.1"/>
    </source>
</evidence>
<comment type="similarity">
    <text evidence="1">Belongs to the UPF0749 family.</text>
</comment>
<evidence type="ECO:0008006" key="6">
    <source>
        <dbReference type="Google" id="ProtNLM"/>
    </source>
</evidence>
<gene>
    <name evidence="4" type="ORF">BET03_00275</name>
</gene>
<evidence type="ECO:0000256" key="3">
    <source>
        <dbReference type="SAM" id="Phobius"/>
    </source>
</evidence>
<name>A0A419TA08_9FIRM</name>
<protein>
    <recommendedName>
        <fullName evidence="6">Division initiation protein</fullName>
    </recommendedName>
</protein>
<sequence length="240" mass="27042">MKVKFKIYILIICTVFGLVLGVQIKQNNKNYSLVTLKSISSMQNEIKNTQKEIKNLKNMLDKKKVELKKYEQIIENKGSIVDVLEKELENMKMISGLEDVQGPGVFIIVEDNDDEIKIGDNPNYDIVHDIDVLYLINELKVAGAEAISVNGQRVLSNSEIKCGGPIIRINEHSLATPFVIKAIGDPKVLYAAVNAPNTYGNMLKEVYNIKIRTEISDNILIPRYLGDFKLEYAKPVKEGE</sequence>
<dbReference type="RefSeq" id="WP_120166053.1">
    <property type="nucleotide sequence ID" value="NZ_MCIB01000001.1"/>
</dbReference>
<evidence type="ECO:0000313" key="5">
    <source>
        <dbReference type="Proteomes" id="UP000284177"/>
    </source>
</evidence>
<keyword evidence="3" id="KW-0472">Membrane</keyword>
<dbReference type="EMBL" id="MCIB01000001">
    <property type="protein sequence ID" value="RKD34303.1"/>
    <property type="molecule type" value="Genomic_DNA"/>
</dbReference>
<organism evidence="4 5">
    <name type="scientific">Thermohalobacter berrensis</name>
    <dbReference type="NCBI Taxonomy" id="99594"/>
    <lineage>
        <taxon>Bacteria</taxon>
        <taxon>Bacillati</taxon>
        <taxon>Bacillota</taxon>
        <taxon>Tissierellia</taxon>
        <taxon>Tissierellales</taxon>
        <taxon>Thermohalobacteraceae</taxon>
        <taxon>Thermohalobacter</taxon>
    </lineage>
</organism>